<evidence type="ECO:0000313" key="9">
    <source>
        <dbReference type="EMBL" id="TKR24917.1"/>
    </source>
</evidence>
<proteinExistence type="inferred from homology"/>
<feature type="transmembrane region" description="Helical" evidence="7">
    <location>
        <begin position="689"/>
        <end position="707"/>
    </location>
</feature>
<keyword evidence="10" id="KW-1185">Reference proteome</keyword>
<evidence type="ECO:0000259" key="8">
    <source>
        <dbReference type="PROSITE" id="PS50156"/>
    </source>
</evidence>
<comment type="subcellular location">
    <subcellularLocation>
        <location evidence="1">Cell membrane</location>
        <topology evidence="1">Multi-pass membrane protein</topology>
    </subcellularLocation>
</comment>
<dbReference type="InterPro" id="IPR000731">
    <property type="entry name" value="SSD"/>
</dbReference>
<evidence type="ECO:0000256" key="3">
    <source>
        <dbReference type="ARBA" id="ARBA00022475"/>
    </source>
</evidence>
<dbReference type="Pfam" id="PF03176">
    <property type="entry name" value="MMPL"/>
    <property type="match status" value="2"/>
</dbReference>
<evidence type="ECO:0000256" key="2">
    <source>
        <dbReference type="ARBA" id="ARBA00010157"/>
    </source>
</evidence>
<dbReference type="AlphaFoldDB" id="A0A4U5JBJ5"/>
<accession>A0A4U5JBJ5</accession>
<dbReference type="InterPro" id="IPR004869">
    <property type="entry name" value="MMPL_dom"/>
</dbReference>
<dbReference type="Gene3D" id="1.20.1640.10">
    <property type="entry name" value="Multidrug efflux transporter AcrB transmembrane domain"/>
    <property type="match status" value="2"/>
</dbReference>
<dbReference type="PANTHER" id="PTHR33406:SF6">
    <property type="entry name" value="MEMBRANE PROTEIN YDGH-RELATED"/>
    <property type="match status" value="1"/>
</dbReference>
<feature type="transmembrane region" description="Helical" evidence="7">
    <location>
        <begin position="662"/>
        <end position="683"/>
    </location>
</feature>
<feature type="transmembrane region" description="Helical" evidence="7">
    <location>
        <begin position="801"/>
        <end position="821"/>
    </location>
</feature>
<comment type="similarity">
    <text evidence="2">Belongs to the resistance-nodulation-cell division (RND) (TC 2.A.6) family. MmpL subfamily.</text>
</comment>
<feature type="transmembrane region" description="Helical" evidence="7">
    <location>
        <begin position="272"/>
        <end position="295"/>
    </location>
</feature>
<keyword evidence="3" id="KW-1003">Cell membrane</keyword>
<evidence type="ECO:0000256" key="4">
    <source>
        <dbReference type="ARBA" id="ARBA00022692"/>
    </source>
</evidence>
<reference evidence="9 10" key="1">
    <citation type="submission" date="2019-04" db="EMBL/GenBank/DDBJ databases">
        <title>Natronomonas sp. F20-122 a newhaloarchaeon isolated from a saline saltern of Isla Bacuta, Huelva, Spain.</title>
        <authorList>
            <person name="Duran-Viseras A."/>
            <person name="Sanchez-Porro C."/>
            <person name="Ventosa A."/>
        </authorList>
    </citation>
    <scope>NUCLEOTIDE SEQUENCE [LARGE SCALE GENOMIC DNA]</scope>
    <source>
        <strain evidence="9 10">F20-122</strain>
    </source>
</reference>
<name>A0A4U5JBJ5_9EURY</name>
<dbReference type="RefSeq" id="WP_137277339.1">
    <property type="nucleotide sequence ID" value="NZ_QKNX01000006.1"/>
</dbReference>
<feature type="transmembrane region" description="Helical" evidence="7">
    <location>
        <begin position="373"/>
        <end position="394"/>
    </location>
</feature>
<keyword evidence="4 7" id="KW-0812">Transmembrane</keyword>
<evidence type="ECO:0000313" key="10">
    <source>
        <dbReference type="Proteomes" id="UP000308037"/>
    </source>
</evidence>
<sequence>MTDRDTEPAERARSDPLTRRVNPLIIDRPKTVILAFLVLTAIFAGGIGGGGGQQAGTDQFTENLEESEALEDMQENFDGGGRASGGSSANLFLEESNVLSKPSLLRMIEAQYRLETHDTLRVSSTTSPASLAAQQLDPTATTAEEQRRVLEGASERRIRGALADADEAVGIPVSTDYNPADGSASVAQLAVSYDTPPLADADDRASLQFRTVDIVTGIDGYGSGENVVVFGDAIIEQEVNQLLTDTAILVFPAALLLITFFLVVAYRDPIDLGLGVIALLMTLVWTFGFMGYAGIPFSDSLVTVFPLLLAVGIDFGIHIINRYREERDSGSDIADAMRITTRQLSTALLIVTLTTVIGFAANLTSTLSQLQDFGIVAAVGIVFTFLIFGVFLPAGKIAFDGVRAETRFPDFGTSALGREGSILGSILPVGVTAARAMPAVVLVAALAIGAAGGAYGSGVDTEFSQEAFFPNEDRIDQLQALPEPFAPSEYTFMAVLDYLEEDFEQGFVGTVTLYIEDRDVRSDVALEDIDRALQDPPPAFESEDRRAEATSVVGVMQSQAAADPEFERTVERYDTTGNGIPDRNVDEVYEELLASSAGDRARNSLTEDRSATRIEYQLDVDADQTEATLAARQVAEDMRLDAVPTGDLVVNQVVINRITESAINSLIAAFLLTASFLMISYWWLEGRAVYGVINLVPVLITVGVLAGSMRYFEIPLTPFNAPILSVSIGLGVDYTVHFMHRFVDEFEAGEELYDALRVTAQGTGGALTGSMLTTVCGLGVLYLAIIPLIADFGLLLALGVLYAYLASILILPSVIVVWHALETRYLPALRARASPLSG</sequence>
<evidence type="ECO:0000256" key="5">
    <source>
        <dbReference type="ARBA" id="ARBA00022989"/>
    </source>
</evidence>
<feature type="domain" description="SSD" evidence="8">
    <location>
        <begin position="275"/>
        <end position="394"/>
    </location>
</feature>
<dbReference type="InterPro" id="IPR050545">
    <property type="entry name" value="Mycobact_MmpL"/>
</dbReference>
<feature type="domain" description="SSD" evidence="8">
    <location>
        <begin position="657"/>
        <end position="817"/>
    </location>
</feature>
<keyword evidence="5 7" id="KW-1133">Transmembrane helix</keyword>
<feature type="transmembrane region" description="Helical" evidence="7">
    <location>
        <begin position="344"/>
        <end position="361"/>
    </location>
</feature>
<feature type="transmembrane region" description="Helical" evidence="7">
    <location>
        <begin position="766"/>
        <end position="789"/>
    </location>
</feature>
<dbReference type="GO" id="GO:0005886">
    <property type="term" value="C:plasma membrane"/>
    <property type="evidence" value="ECO:0007669"/>
    <property type="project" value="UniProtKB-SubCell"/>
</dbReference>
<evidence type="ECO:0000256" key="7">
    <source>
        <dbReference type="SAM" id="Phobius"/>
    </source>
</evidence>
<dbReference type="SUPFAM" id="SSF82866">
    <property type="entry name" value="Multidrug efflux transporter AcrB transmembrane domain"/>
    <property type="match status" value="2"/>
</dbReference>
<feature type="transmembrane region" description="Helical" evidence="7">
    <location>
        <begin position="301"/>
        <end position="323"/>
    </location>
</feature>
<dbReference type="EMBL" id="QKNX01000006">
    <property type="protein sequence ID" value="TKR24917.1"/>
    <property type="molecule type" value="Genomic_DNA"/>
</dbReference>
<dbReference type="PROSITE" id="PS50156">
    <property type="entry name" value="SSD"/>
    <property type="match status" value="2"/>
</dbReference>
<organism evidence="9 10">
    <name type="scientific">Natronomonas salsuginis</name>
    <dbReference type="NCBI Taxonomy" id="2217661"/>
    <lineage>
        <taxon>Archaea</taxon>
        <taxon>Methanobacteriati</taxon>
        <taxon>Methanobacteriota</taxon>
        <taxon>Stenosarchaea group</taxon>
        <taxon>Halobacteria</taxon>
        <taxon>Halobacteriales</taxon>
        <taxon>Natronomonadaceae</taxon>
        <taxon>Natronomonas</taxon>
    </lineage>
</organism>
<keyword evidence="6 7" id="KW-0472">Membrane</keyword>
<dbReference type="Proteomes" id="UP000308037">
    <property type="component" value="Unassembled WGS sequence"/>
</dbReference>
<evidence type="ECO:0000256" key="6">
    <source>
        <dbReference type="ARBA" id="ARBA00023136"/>
    </source>
</evidence>
<protein>
    <submittedName>
        <fullName evidence="9">Patched family protein</fullName>
    </submittedName>
</protein>
<gene>
    <name evidence="9" type="ORF">DM868_13385</name>
</gene>
<dbReference type="OrthoDB" id="42357at2157"/>
<dbReference type="PANTHER" id="PTHR33406">
    <property type="entry name" value="MEMBRANE PROTEIN MJ1562-RELATED"/>
    <property type="match status" value="1"/>
</dbReference>
<comment type="caution">
    <text evidence="9">The sequence shown here is derived from an EMBL/GenBank/DDBJ whole genome shotgun (WGS) entry which is preliminary data.</text>
</comment>
<evidence type="ECO:0000256" key="1">
    <source>
        <dbReference type="ARBA" id="ARBA00004651"/>
    </source>
</evidence>
<feature type="transmembrane region" description="Helical" evidence="7">
    <location>
        <begin position="247"/>
        <end position="265"/>
    </location>
</feature>